<feature type="region of interest" description="Disordered" evidence="1">
    <location>
        <begin position="1"/>
        <end position="86"/>
    </location>
</feature>
<keyword evidence="3" id="KW-1185">Reference proteome</keyword>
<organism evidence="2 3">
    <name type="scientific">Phytohabitans aurantiacus</name>
    <dbReference type="NCBI Taxonomy" id="3016789"/>
    <lineage>
        <taxon>Bacteria</taxon>
        <taxon>Bacillati</taxon>
        <taxon>Actinomycetota</taxon>
        <taxon>Actinomycetes</taxon>
        <taxon>Micromonosporales</taxon>
        <taxon>Micromonosporaceae</taxon>
    </lineage>
</organism>
<reference evidence="2" key="1">
    <citation type="submission" date="2022-12" db="EMBL/GenBank/DDBJ databases">
        <title>New Phytohabitans aurantiacus sp. RD004123 nov., an actinomycete isolated from soil.</title>
        <authorList>
            <person name="Triningsih D.W."/>
            <person name="Harunari E."/>
            <person name="Igarashi Y."/>
        </authorList>
    </citation>
    <scope>NUCLEOTIDE SEQUENCE</scope>
    <source>
        <strain evidence="2">RD004123</strain>
    </source>
</reference>
<gene>
    <name evidence="2" type="ORF">Pa4123_13490</name>
</gene>
<sequence>MHHRDGADEDADAEEARATARPERMLGRVDAQRQPDETDACHATDKAGRDGDREKRADRAGEGARQKGSRHRGDHSVDYRGDADPGACEGHCLVLCGEGEGWRGTLVTTPHL</sequence>
<protein>
    <submittedName>
        <fullName evidence="2">Uncharacterized protein</fullName>
    </submittedName>
</protein>
<evidence type="ECO:0000256" key="1">
    <source>
        <dbReference type="SAM" id="MobiDB-lite"/>
    </source>
</evidence>
<proteinExistence type="predicted"/>
<evidence type="ECO:0000313" key="3">
    <source>
        <dbReference type="Proteomes" id="UP001144280"/>
    </source>
</evidence>
<name>A0ABQ5QQA0_9ACTN</name>
<accession>A0ABQ5QQA0</accession>
<dbReference type="EMBL" id="BSDI01000006">
    <property type="protein sequence ID" value="GLH96076.1"/>
    <property type="molecule type" value="Genomic_DNA"/>
</dbReference>
<feature type="compositionally biased region" description="Basic and acidic residues" evidence="1">
    <location>
        <begin position="14"/>
        <end position="65"/>
    </location>
</feature>
<evidence type="ECO:0000313" key="2">
    <source>
        <dbReference type="EMBL" id="GLH96076.1"/>
    </source>
</evidence>
<dbReference type="Proteomes" id="UP001144280">
    <property type="component" value="Unassembled WGS sequence"/>
</dbReference>
<feature type="compositionally biased region" description="Basic and acidic residues" evidence="1">
    <location>
        <begin position="74"/>
        <end position="83"/>
    </location>
</feature>
<comment type="caution">
    <text evidence="2">The sequence shown here is derived from an EMBL/GenBank/DDBJ whole genome shotgun (WGS) entry which is preliminary data.</text>
</comment>